<accession>A0A0F9ASZ8</accession>
<comment type="caution">
    <text evidence="1">The sequence shown here is derived from an EMBL/GenBank/DDBJ whole genome shotgun (WGS) entry which is preliminary data.</text>
</comment>
<name>A0A0F9ASZ8_9ZZZZ</name>
<proteinExistence type="predicted"/>
<gene>
    <name evidence="1" type="ORF">LCGC14_2534270</name>
</gene>
<dbReference type="AlphaFoldDB" id="A0A0F9ASZ8"/>
<protein>
    <submittedName>
        <fullName evidence="1">Uncharacterized protein</fullName>
    </submittedName>
</protein>
<feature type="non-terminal residue" evidence="1">
    <location>
        <position position="1"/>
    </location>
</feature>
<evidence type="ECO:0000313" key="1">
    <source>
        <dbReference type="EMBL" id="KKL12585.1"/>
    </source>
</evidence>
<dbReference type="EMBL" id="LAZR01041197">
    <property type="protein sequence ID" value="KKL12585.1"/>
    <property type="molecule type" value="Genomic_DNA"/>
</dbReference>
<organism evidence="1">
    <name type="scientific">marine sediment metagenome</name>
    <dbReference type="NCBI Taxonomy" id="412755"/>
    <lineage>
        <taxon>unclassified sequences</taxon>
        <taxon>metagenomes</taxon>
        <taxon>ecological metagenomes</taxon>
    </lineage>
</organism>
<sequence>VELYYGESSVQLFAILAEITETAVFWLDAHPVGRRPLSSLNLLKELEVIHNYQIKEHTIIVDDVDLLKDTDNIDAMLTCINPDYKSEYFTLTARRPNQVKVWSTE</sequence>
<reference evidence="1" key="1">
    <citation type="journal article" date="2015" name="Nature">
        <title>Complex archaea that bridge the gap between prokaryotes and eukaryotes.</title>
        <authorList>
            <person name="Spang A."/>
            <person name="Saw J.H."/>
            <person name="Jorgensen S.L."/>
            <person name="Zaremba-Niedzwiedzka K."/>
            <person name="Martijn J."/>
            <person name="Lind A.E."/>
            <person name="van Eijk R."/>
            <person name="Schleper C."/>
            <person name="Guy L."/>
            <person name="Ettema T.J."/>
        </authorList>
    </citation>
    <scope>NUCLEOTIDE SEQUENCE</scope>
</reference>